<proteinExistence type="predicted"/>
<evidence type="ECO:0000256" key="2">
    <source>
        <dbReference type="SAM" id="MobiDB-lite"/>
    </source>
</evidence>
<organism evidence="3 4">
    <name type="scientific">Blepharisma stoltei</name>
    <dbReference type="NCBI Taxonomy" id="1481888"/>
    <lineage>
        <taxon>Eukaryota</taxon>
        <taxon>Sar</taxon>
        <taxon>Alveolata</taxon>
        <taxon>Ciliophora</taxon>
        <taxon>Postciliodesmatophora</taxon>
        <taxon>Heterotrichea</taxon>
        <taxon>Heterotrichida</taxon>
        <taxon>Blepharismidae</taxon>
        <taxon>Blepharisma</taxon>
    </lineage>
</organism>
<feature type="region of interest" description="Disordered" evidence="2">
    <location>
        <begin position="463"/>
        <end position="508"/>
    </location>
</feature>
<evidence type="ECO:0000313" key="4">
    <source>
        <dbReference type="Proteomes" id="UP001162131"/>
    </source>
</evidence>
<name>A0AAU9J3T0_9CILI</name>
<reference evidence="3" key="1">
    <citation type="submission" date="2021-09" db="EMBL/GenBank/DDBJ databases">
        <authorList>
            <consortium name="AG Swart"/>
            <person name="Singh M."/>
            <person name="Singh A."/>
            <person name="Seah K."/>
            <person name="Emmerich C."/>
        </authorList>
    </citation>
    <scope>NUCLEOTIDE SEQUENCE</scope>
    <source>
        <strain evidence="3">ATCC30299</strain>
    </source>
</reference>
<gene>
    <name evidence="3" type="ORF">BSTOLATCC_MIC22318</name>
</gene>
<feature type="compositionally biased region" description="Polar residues" evidence="2">
    <location>
        <begin position="463"/>
        <end position="474"/>
    </location>
</feature>
<protein>
    <submittedName>
        <fullName evidence="3">Uncharacterized protein</fullName>
    </submittedName>
</protein>
<accession>A0AAU9J3T0</accession>
<sequence>MLKLQIRRGEYSWSSRSVGCFIFLDNRLLNIITSFSADIKNSAKLPRAGSLRLTFKDMKDDKILGSVNILIELLPLNKAVWLPIFSSECDSLNELPLVVNDPKVLIFCETEEKQSIEINDNAFNKFSYEVEDIHAKCKEIEFANSEKIDSGKNFENDQPKRKYEERADNLMSQPDFFSKKYEELDSRCKIREASLLKLLEQKELEIKAASVENAKLQIYSKKLENENRDLSDKISKLEMNPKREQINILQNELIILKEQLANAEKSIKELTEEVNSFKKNKTSSSLVLSTEISALKPSNKSQEILSNKKSQECQKENIHSFPSLKAKILKLHIESNENKKDEIESHRDEVSIDSLVKEILSKTGYKGSCSKVSKNEYLFNGQKLYMQLKENRIYAKTGAILAPLEELLLSSRYSVIKRNWDSSTPKNNAYFSNPSSRAQSPREEFIRPVMINEWEIKTSRKSSPQNSFCISTVSSRHKIKTPNQSPFRHRDSLRNSNSVERTQPFRFL</sequence>
<keyword evidence="4" id="KW-1185">Reference proteome</keyword>
<evidence type="ECO:0000256" key="1">
    <source>
        <dbReference type="SAM" id="Coils"/>
    </source>
</evidence>
<comment type="caution">
    <text evidence="3">The sequence shown here is derived from an EMBL/GenBank/DDBJ whole genome shotgun (WGS) entry which is preliminary data.</text>
</comment>
<keyword evidence="1" id="KW-0175">Coiled coil</keyword>
<dbReference type="Proteomes" id="UP001162131">
    <property type="component" value="Unassembled WGS sequence"/>
</dbReference>
<dbReference type="AlphaFoldDB" id="A0AAU9J3T0"/>
<dbReference type="EMBL" id="CAJZBQ010000021">
    <property type="protein sequence ID" value="CAG9318961.1"/>
    <property type="molecule type" value="Genomic_DNA"/>
</dbReference>
<evidence type="ECO:0000313" key="3">
    <source>
        <dbReference type="EMBL" id="CAG9318961.1"/>
    </source>
</evidence>
<feature type="coiled-coil region" evidence="1">
    <location>
        <begin position="206"/>
        <end position="280"/>
    </location>
</feature>